<feature type="region of interest" description="Disordered" evidence="1">
    <location>
        <begin position="1"/>
        <end position="209"/>
    </location>
</feature>
<evidence type="ECO:0000313" key="2">
    <source>
        <dbReference type="EMBL" id="KAF2122099.1"/>
    </source>
</evidence>
<evidence type="ECO:0000256" key="1">
    <source>
        <dbReference type="SAM" id="MobiDB-lite"/>
    </source>
</evidence>
<dbReference type="EMBL" id="ML977311">
    <property type="protein sequence ID" value="KAF2122099.1"/>
    <property type="molecule type" value="Genomic_DNA"/>
</dbReference>
<gene>
    <name evidence="2" type="ORF">BDV96DRAFT_682111</name>
</gene>
<feature type="compositionally biased region" description="Basic and acidic residues" evidence="1">
    <location>
        <begin position="98"/>
        <end position="113"/>
    </location>
</feature>
<protein>
    <submittedName>
        <fullName evidence="2">Uncharacterized protein</fullName>
    </submittedName>
</protein>
<dbReference type="Proteomes" id="UP000799770">
    <property type="component" value="Unassembled WGS sequence"/>
</dbReference>
<organism evidence="2 3">
    <name type="scientific">Lophiotrema nucula</name>
    <dbReference type="NCBI Taxonomy" id="690887"/>
    <lineage>
        <taxon>Eukaryota</taxon>
        <taxon>Fungi</taxon>
        <taxon>Dikarya</taxon>
        <taxon>Ascomycota</taxon>
        <taxon>Pezizomycotina</taxon>
        <taxon>Dothideomycetes</taxon>
        <taxon>Pleosporomycetidae</taxon>
        <taxon>Pleosporales</taxon>
        <taxon>Lophiotremataceae</taxon>
        <taxon>Lophiotrema</taxon>
    </lineage>
</organism>
<reference evidence="2" key="1">
    <citation type="journal article" date="2020" name="Stud. Mycol.">
        <title>101 Dothideomycetes genomes: a test case for predicting lifestyles and emergence of pathogens.</title>
        <authorList>
            <person name="Haridas S."/>
            <person name="Albert R."/>
            <person name="Binder M."/>
            <person name="Bloem J."/>
            <person name="Labutti K."/>
            <person name="Salamov A."/>
            <person name="Andreopoulos B."/>
            <person name="Baker S."/>
            <person name="Barry K."/>
            <person name="Bills G."/>
            <person name="Bluhm B."/>
            <person name="Cannon C."/>
            <person name="Castanera R."/>
            <person name="Culley D."/>
            <person name="Daum C."/>
            <person name="Ezra D."/>
            <person name="Gonzalez J."/>
            <person name="Henrissat B."/>
            <person name="Kuo A."/>
            <person name="Liang C."/>
            <person name="Lipzen A."/>
            <person name="Lutzoni F."/>
            <person name="Magnuson J."/>
            <person name="Mondo S."/>
            <person name="Nolan M."/>
            <person name="Ohm R."/>
            <person name="Pangilinan J."/>
            <person name="Park H.-J."/>
            <person name="Ramirez L."/>
            <person name="Alfaro M."/>
            <person name="Sun H."/>
            <person name="Tritt A."/>
            <person name="Yoshinaga Y."/>
            <person name="Zwiers L.-H."/>
            <person name="Turgeon B."/>
            <person name="Goodwin S."/>
            <person name="Spatafora J."/>
            <person name="Crous P."/>
            <person name="Grigoriev I."/>
        </authorList>
    </citation>
    <scope>NUCLEOTIDE SEQUENCE</scope>
    <source>
        <strain evidence="2">CBS 627.86</strain>
    </source>
</reference>
<proteinExistence type="predicted"/>
<accession>A0A6A5ZRJ3</accession>
<evidence type="ECO:0000313" key="3">
    <source>
        <dbReference type="Proteomes" id="UP000799770"/>
    </source>
</evidence>
<feature type="compositionally biased region" description="Basic and acidic residues" evidence="1">
    <location>
        <begin position="28"/>
        <end position="37"/>
    </location>
</feature>
<keyword evidence="3" id="KW-1185">Reference proteome</keyword>
<sequence>MPFHKLFSRFSESRSAAQEHPSSHHSSRRSDGTRHDSSSSSNPPAYATRRHVNPFRSGGVISSAEPRSAPISYIDRVTDRFRGDLQPYRGHSSFLPDPKGKGPRDDYRRRQEENTAYCTPSDSVRARRHLPSYPPDSKGKGPADDYHRPMGSSSIFTVNAGSQPRRTFLSYPPDPKGKLPRTQSQESMEERRKRDEAAQAEYRRRRDEQNERGRIAFNNRKWYNDHPSGISYHDYCIIDGKKVSRLNWE</sequence>
<dbReference type="AlphaFoldDB" id="A0A6A5ZRJ3"/>
<name>A0A6A5ZRJ3_9PLEO</name>
<feature type="compositionally biased region" description="Basic and acidic residues" evidence="1">
    <location>
        <begin position="137"/>
        <end position="148"/>
    </location>
</feature>
<feature type="compositionally biased region" description="Basic and acidic residues" evidence="1">
    <location>
        <begin position="188"/>
        <end position="209"/>
    </location>
</feature>
<feature type="compositionally biased region" description="Polar residues" evidence="1">
    <location>
        <begin position="151"/>
        <end position="165"/>
    </location>
</feature>